<evidence type="ECO:0000313" key="4">
    <source>
        <dbReference type="EMBL" id="TFK17980.1"/>
    </source>
</evidence>
<feature type="compositionally biased region" description="Polar residues" evidence="2">
    <location>
        <begin position="239"/>
        <end position="250"/>
    </location>
</feature>
<feature type="compositionally biased region" description="Polar residues" evidence="2">
    <location>
        <begin position="484"/>
        <end position="495"/>
    </location>
</feature>
<feature type="compositionally biased region" description="Basic residues" evidence="2">
    <location>
        <begin position="423"/>
        <end position="434"/>
    </location>
</feature>
<evidence type="ECO:0000256" key="2">
    <source>
        <dbReference type="SAM" id="MobiDB-lite"/>
    </source>
</evidence>
<dbReference type="Proteomes" id="UP000307440">
    <property type="component" value="Unassembled WGS sequence"/>
</dbReference>
<evidence type="ECO:0000256" key="1">
    <source>
        <dbReference type="SAM" id="Coils"/>
    </source>
</evidence>
<protein>
    <recommendedName>
        <fullName evidence="3">DUF6818 domain-containing protein</fullName>
    </recommendedName>
</protein>
<dbReference type="Pfam" id="PF20681">
    <property type="entry name" value="DUF6818"/>
    <property type="match status" value="1"/>
</dbReference>
<dbReference type="STRING" id="230819.A0A5C3KDC7"/>
<feature type="region of interest" description="Disordered" evidence="2">
    <location>
        <begin position="463"/>
        <end position="528"/>
    </location>
</feature>
<feature type="region of interest" description="Disordered" evidence="2">
    <location>
        <begin position="211"/>
        <end position="342"/>
    </location>
</feature>
<feature type="domain" description="DUF6818" evidence="3">
    <location>
        <begin position="176"/>
        <end position="255"/>
    </location>
</feature>
<feature type="compositionally biased region" description="Acidic residues" evidence="2">
    <location>
        <begin position="251"/>
        <end position="276"/>
    </location>
</feature>
<dbReference type="AlphaFoldDB" id="A0A5C3KDC7"/>
<reference evidence="4 5" key="1">
    <citation type="journal article" date="2019" name="Nat. Ecol. Evol.">
        <title>Megaphylogeny resolves global patterns of mushroom evolution.</title>
        <authorList>
            <person name="Varga T."/>
            <person name="Krizsan K."/>
            <person name="Foldi C."/>
            <person name="Dima B."/>
            <person name="Sanchez-Garcia M."/>
            <person name="Sanchez-Ramirez S."/>
            <person name="Szollosi G.J."/>
            <person name="Szarkandi J.G."/>
            <person name="Papp V."/>
            <person name="Albert L."/>
            <person name="Andreopoulos W."/>
            <person name="Angelini C."/>
            <person name="Antonin V."/>
            <person name="Barry K.W."/>
            <person name="Bougher N.L."/>
            <person name="Buchanan P."/>
            <person name="Buyck B."/>
            <person name="Bense V."/>
            <person name="Catcheside P."/>
            <person name="Chovatia M."/>
            <person name="Cooper J."/>
            <person name="Damon W."/>
            <person name="Desjardin D."/>
            <person name="Finy P."/>
            <person name="Geml J."/>
            <person name="Haridas S."/>
            <person name="Hughes K."/>
            <person name="Justo A."/>
            <person name="Karasinski D."/>
            <person name="Kautmanova I."/>
            <person name="Kiss B."/>
            <person name="Kocsube S."/>
            <person name="Kotiranta H."/>
            <person name="LaButti K.M."/>
            <person name="Lechner B.E."/>
            <person name="Liimatainen K."/>
            <person name="Lipzen A."/>
            <person name="Lukacs Z."/>
            <person name="Mihaltcheva S."/>
            <person name="Morgado L.N."/>
            <person name="Niskanen T."/>
            <person name="Noordeloos M.E."/>
            <person name="Ohm R.A."/>
            <person name="Ortiz-Santana B."/>
            <person name="Ovrebo C."/>
            <person name="Racz N."/>
            <person name="Riley R."/>
            <person name="Savchenko A."/>
            <person name="Shiryaev A."/>
            <person name="Soop K."/>
            <person name="Spirin V."/>
            <person name="Szebenyi C."/>
            <person name="Tomsovsky M."/>
            <person name="Tulloss R.E."/>
            <person name="Uehling J."/>
            <person name="Grigoriev I.V."/>
            <person name="Vagvolgyi C."/>
            <person name="Papp T."/>
            <person name="Martin F.M."/>
            <person name="Miettinen O."/>
            <person name="Hibbett D.S."/>
            <person name="Nagy L.G."/>
        </authorList>
    </citation>
    <scope>NUCLEOTIDE SEQUENCE [LARGE SCALE GENOMIC DNA]</scope>
    <source>
        <strain evidence="4 5">CBS 121175</strain>
    </source>
</reference>
<feature type="region of interest" description="Disordered" evidence="2">
    <location>
        <begin position="1"/>
        <end position="163"/>
    </location>
</feature>
<dbReference type="PANTHER" id="PTHR34409">
    <property type="entry name" value="SET DOMAIN-CONTAINING PROTEIN"/>
    <property type="match status" value="1"/>
</dbReference>
<keyword evidence="5" id="KW-1185">Reference proteome</keyword>
<feature type="compositionally biased region" description="Basic and acidic residues" evidence="2">
    <location>
        <begin position="330"/>
        <end position="341"/>
    </location>
</feature>
<dbReference type="PANTHER" id="PTHR34409:SF1">
    <property type="entry name" value="MYB-LIKE DOMAIN-CONTAINING PROTEIN"/>
    <property type="match status" value="1"/>
</dbReference>
<accession>A0A5C3KDC7</accession>
<dbReference type="EMBL" id="ML210444">
    <property type="protein sequence ID" value="TFK17980.1"/>
    <property type="molecule type" value="Genomic_DNA"/>
</dbReference>
<evidence type="ECO:0000259" key="3">
    <source>
        <dbReference type="Pfam" id="PF20681"/>
    </source>
</evidence>
<feature type="coiled-coil region" evidence="1">
    <location>
        <begin position="349"/>
        <end position="383"/>
    </location>
</feature>
<evidence type="ECO:0000313" key="5">
    <source>
        <dbReference type="Proteomes" id="UP000307440"/>
    </source>
</evidence>
<dbReference type="OrthoDB" id="99432at2759"/>
<keyword evidence="1" id="KW-0175">Coiled coil</keyword>
<feature type="compositionally biased region" description="Low complexity" evidence="2">
    <location>
        <begin position="403"/>
        <end position="414"/>
    </location>
</feature>
<organism evidence="4 5">
    <name type="scientific">Coprinopsis marcescibilis</name>
    <name type="common">Agaric fungus</name>
    <name type="synonym">Psathyrella marcescibilis</name>
    <dbReference type="NCBI Taxonomy" id="230819"/>
    <lineage>
        <taxon>Eukaryota</taxon>
        <taxon>Fungi</taxon>
        <taxon>Dikarya</taxon>
        <taxon>Basidiomycota</taxon>
        <taxon>Agaricomycotina</taxon>
        <taxon>Agaricomycetes</taxon>
        <taxon>Agaricomycetidae</taxon>
        <taxon>Agaricales</taxon>
        <taxon>Agaricineae</taxon>
        <taxon>Psathyrellaceae</taxon>
        <taxon>Coprinopsis</taxon>
    </lineage>
</organism>
<sequence>MPNMHRTSADAGQALRHPDDDNVTPFGPDHPASNYRLPPPHSTPHMSSYLYRPMTSTQPPQQPRWQEAPQPQWHSIDPNSLDAAFLPLPSSSDADLTHPPTIAQSVGAIPAYTVAGQRRKRSPSPAPPKKKKAAIKSTEIDSNEEVARPHGRPSGAGNYSPGDIKKLLDLVEKELPLGQDQWKRIHRHYSALAKASGLPVRDPKSLEHKFKGLVKCPKPTGSGQRPGHITRAKYIDQLINGSAGTRTCNDSTDENSVEEEDGDEEEGDRDGDENAGDNEGSNQQSQSRKVKSAIIRSCRSEASQPHQNPLRRRGPATELATRHANALDPETQRARDEDRSFRSMQASQILIVSQQLRDANTTIERLRSEAQTLQMRLSDAQRERDLATMPAELSQHPQRHTSSRSSTQRPQPSTMLDDVPTRGRVRARGRKSFKGHPGITRVNGKIRCEEYYPEGGLCTTWITDSSSSGSEGSSDKENDPRLSGTITDPSATSTGGAPITHYATKNSLDDDEDDDENGHIPSGNSLEV</sequence>
<feature type="region of interest" description="Disordered" evidence="2">
    <location>
        <begin position="390"/>
        <end position="440"/>
    </location>
</feature>
<dbReference type="InterPro" id="IPR049203">
    <property type="entry name" value="DUF6818"/>
</dbReference>
<name>A0A5C3KDC7_COPMA</name>
<gene>
    <name evidence="4" type="ORF">FA15DRAFT_710309</name>
</gene>
<feature type="compositionally biased region" description="Basic residues" evidence="2">
    <location>
        <begin position="117"/>
        <end position="134"/>
    </location>
</feature>
<proteinExistence type="predicted"/>